<accession>A0AB39UVB9</accession>
<sequence>MRRWIVFVVMWMGIAGAGAAESDLGDPTRPAGWMAAKTQPVRLPHLAVRSVVYSGASRFAVINGKVVREGQSVSGARVLSIRPGKVKLNYKGHTFWRQVASVNDVKKR</sequence>
<keyword evidence="1" id="KW-0732">Signal</keyword>
<protein>
    <submittedName>
        <fullName evidence="3">General secretion pathway protein GspB</fullName>
    </submittedName>
</protein>
<dbReference type="EMBL" id="CP154858">
    <property type="protein sequence ID" value="XDT71952.1"/>
    <property type="molecule type" value="Genomic_DNA"/>
</dbReference>
<organism evidence="3">
    <name type="scientific">Thermohahella caldifontis</name>
    <dbReference type="NCBI Taxonomy" id="3142973"/>
    <lineage>
        <taxon>Bacteria</taxon>
        <taxon>Pseudomonadati</taxon>
        <taxon>Pseudomonadota</taxon>
        <taxon>Gammaproteobacteria</taxon>
        <taxon>Oceanospirillales</taxon>
        <taxon>Hahellaceae</taxon>
        <taxon>Thermohahella</taxon>
    </lineage>
</organism>
<dbReference type="Pfam" id="PF16537">
    <property type="entry name" value="T2SSB"/>
    <property type="match status" value="1"/>
</dbReference>
<name>A0AB39UVB9_9GAMM</name>
<dbReference type="RefSeq" id="WP_369600973.1">
    <property type="nucleotide sequence ID" value="NZ_CP154858.1"/>
</dbReference>
<feature type="signal peptide" evidence="1">
    <location>
        <begin position="1"/>
        <end position="19"/>
    </location>
</feature>
<evidence type="ECO:0000256" key="1">
    <source>
        <dbReference type="SAM" id="SignalP"/>
    </source>
</evidence>
<evidence type="ECO:0000259" key="2">
    <source>
        <dbReference type="Pfam" id="PF16537"/>
    </source>
</evidence>
<evidence type="ECO:0000313" key="3">
    <source>
        <dbReference type="EMBL" id="XDT71952.1"/>
    </source>
</evidence>
<proteinExistence type="predicted"/>
<dbReference type="KEGG" id="tcd:AAIA72_14305"/>
<feature type="chain" id="PRO_5044312377" evidence="1">
    <location>
        <begin position="20"/>
        <end position="108"/>
    </location>
</feature>
<reference evidence="3" key="1">
    <citation type="submission" date="2024-05" db="EMBL/GenBank/DDBJ databases">
        <title>Genome sequencing of novel strain.</title>
        <authorList>
            <person name="Ganbat D."/>
            <person name="Ganbat S."/>
            <person name="Lee S.-J."/>
        </authorList>
    </citation>
    <scope>NUCLEOTIDE SEQUENCE</scope>
    <source>
        <strain evidence="3">SMD15-11</strain>
    </source>
</reference>
<dbReference type="GO" id="GO:0015627">
    <property type="term" value="C:type II protein secretion system complex"/>
    <property type="evidence" value="ECO:0007669"/>
    <property type="project" value="InterPro"/>
</dbReference>
<dbReference type="InterPro" id="IPR032389">
    <property type="entry name" value="GspB_C"/>
</dbReference>
<dbReference type="AlphaFoldDB" id="A0AB39UVB9"/>
<feature type="domain" description="Type II secretion system protein GspB C-terminal" evidence="2">
    <location>
        <begin position="43"/>
        <end position="96"/>
    </location>
</feature>
<gene>
    <name evidence="3" type="ORF">AAIA72_14305</name>
</gene>